<name>A0AB39NM62_9ACTN</name>
<evidence type="ECO:0008006" key="4">
    <source>
        <dbReference type="Google" id="ProtNLM"/>
    </source>
</evidence>
<gene>
    <name evidence="3" type="ORF">AB5J48_12615</name>
</gene>
<feature type="transmembrane region" description="Helical" evidence="2">
    <location>
        <begin position="164"/>
        <end position="187"/>
    </location>
</feature>
<accession>A0AB39NM62</accession>
<feature type="transmembrane region" description="Helical" evidence="2">
    <location>
        <begin position="28"/>
        <end position="50"/>
    </location>
</feature>
<feature type="transmembrane region" description="Helical" evidence="2">
    <location>
        <begin position="285"/>
        <end position="302"/>
    </location>
</feature>
<dbReference type="EMBL" id="CP163433">
    <property type="protein sequence ID" value="XDQ18941.1"/>
    <property type="molecule type" value="Genomic_DNA"/>
</dbReference>
<keyword evidence="2" id="KW-0812">Transmembrane</keyword>
<proteinExistence type="predicted"/>
<feature type="transmembrane region" description="Helical" evidence="2">
    <location>
        <begin position="309"/>
        <end position="326"/>
    </location>
</feature>
<keyword evidence="2" id="KW-0472">Membrane</keyword>
<evidence type="ECO:0000256" key="1">
    <source>
        <dbReference type="SAM" id="MobiDB-lite"/>
    </source>
</evidence>
<feature type="transmembrane region" description="Helical" evidence="2">
    <location>
        <begin position="107"/>
        <end position="127"/>
    </location>
</feature>
<evidence type="ECO:0000256" key="2">
    <source>
        <dbReference type="SAM" id="Phobius"/>
    </source>
</evidence>
<sequence>MTVRFPSSGEAGKAGEAGARRSPLRPAAVGRALATGVTGLVLLLLVLVVVRLPWMGDLGIHAATVQRLRHSPLAPGNPLVDANTPSPYYSPWTLVLGGVARVTGLDVFVVLRLAAVAGLALLVTGVWRYVRTLSAHPAAPALALLSLLFLWGTEPLLWSGFPGLHSLALTAAYPSTFTLGLAFHFWAWLSGALRRPAGWGVWLGLGVLWAVVLLCHQFSGVVATAGAAATVVAARPGRAVWPRLGAALLLGVAVLGAWPYYDFFALADAGGRLEAVHRVLYDHPAARYGLALLGVAALVPRWRRDHRDPLVVFCALGVLIVAAGRLTGHHSWARALPAALIPAQLAAALAVVEAGARRVRAVWAALLAGALLAGAWAQAGALGYVVPADALPGPVADRYRRPWPGYGWITRWVRYGDVVMAEGRIARQVPAYGPYTVAPGYPDFFLPDEQRRTAATEAYFAEDTSAGERRRIEREYEVRWVLDRRGALADPALREVARGARGEVLYAVR</sequence>
<dbReference type="AlphaFoldDB" id="A0AB39NM62"/>
<protein>
    <recommendedName>
        <fullName evidence="4">Integral membrane protein</fullName>
    </recommendedName>
</protein>
<keyword evidence="2" id="KW-1133">Transmembrane helix</keyword>
<feature type="transmembrane region" description="Helical" evidence="2">
    <location>
        <begin position="133"/>
        <end position="152"/>
    </location>
</feature>
<organism evidence="3">
    <name type="scientific">Streptomyces sp. R17</name>
    <dbReference type="NCBI Taxonomy" id="3238626"/>
    <lineage>
        <taxon>Bacteria</taxon>
        <taxon>Bacillati</taxon>
        <taxon>Actinomycetota</taxon>
        <taxon>Actinomycetes</taxon>
        <taxon>Kitasatosporales</taxon>
        <taxon>Streptomycetaceae</taxon>
        <taxon>Streptomyces</taxon>
    </lineage>
</organism>
<dbReference type="RefSeq" id="WP_086684037.1">
    <property type="nucleotide sequence ID" value="NZ_CP163433.1"/>
</dbReference>
<reference evidence="3" key="1">
    <citation type="submission" date="2024-07" db="EMBL/GenBank/DDBJ databases">
        <authorList>
            <person name="Yu S.T."/>
        </authorList>
    </citation>
    <scope>NUCLEOTIDE SEQUENCE</scope>
    <source>
        <strain evidence="3">R17</strain>
    </source>
</reference>
<evidence type="ECO:0000313" key="3">
    <source>
        <dbReference type="EMBL" id="XDQ18941.1"/>
    </source>
</evidence>
<feature type="transmembrane region" description="Helical" evidence="2">
    <location>
        <begin position="364"/>
        <end position="386"/>
    </location>
</feature>
<feature type="transmembrane region" description="Helical" evidence="2">
    <location>
        <begin position="244"/>
        <end position="261"/>
    </location>
</feature>
<feature type="transmembrane region" description="Helical" evidence="2">
    <location>
        <begin position="207"/>
        <end position="232"/>
    </location>
</feature>
<feature type="region of interest" description="Disordered" evidence="1">
    <location>
        <begin position="1"/>
        <end position="20"/>
    </location>
</feature>
<feature type="transmembrane region" description="Helical" evidence="2">
    <location>
        <begin position="332"/>
        <end position="352"/>
    </location>
</feature>